<sequence>MLKFPFISNYSLVNNECRFYFSAKLGIILILRRAYMKNLYCIVLILIVSTVITGCGNKVKSDINDYKAQMKDVQSEEKKLVKQIDDLGLDKADQLLGVEVTEEKKKKLKKIELDINEKIKPQLKAYEKKVMAVKPNTKEVKDVHNIYVRNLDEKKQFISELNRYMMLFNQSILSNEKILEYTKVFEKNNALNEKYAKKAERNSDDFDTLTKLVNNNSDVLKEKVTYLTSSGSVNEKQAYIDETLIPLLKANVDKLNQTKLKSKNVIGMRKATIETYYSLINYYKERKVAMKTESELQKLPIQNILENTKYIKSIDEKYYDALNSLEAKH</sequence>
<accession>A0A328A4N1</accession>
<protein>
    <submittedName>
        <fullName evidence="1">EMYY motif lipoprotein</fullName>
    </submittedName>
</protein>
<proteinExistence type="predicted"/>
<name>A0A328A4N1_9STAP</name>
<organism evidence="1 2">
    <name type="scientific">Macrococcoides bohemicum</name>
    <dbReference type="NCBI Taxonomy" id="1903056"/>
    <lineage>
        <taxon>Bacteria</taxon>
        <taxon>Bacillati</taxon>
        <taxon>Bacillota</taxon>
        <taxon>Bacilli</taxon>
        <taxon>Bacillales</taxon>
        <taxon>Staphylococcaceae</taxon>
        <taxon>Macrococcoides</taxon>
    </lineage>
</organism>
<dbReference type="AlphaFoldDB" id="A0A328A4N1"/>
<evidence type="ECO:0000313" key="2">
    <source>
        <dbReference type="Proteomes" id="UP000249579"/>
    </source>
</evidence>
<dbReference type="OrthoDB" id="2410901at2"/>
<dbReference type="NCBIfam" id="NF033194">
    <property type="entry name" value="lipo_EMYY"/>
    <property type="match status" value="1"/>
</dbReference>
<dbReference type="InterPro" id="IPR048013">
    <property type="entry name" value="EMYY_lipop"/>
</dbReference>
<gene>
    <name evidence="1" type="ORF">BHX94_06695</name>
</gene>
<keyword evidence="1" id="KW-0449">Lipoprotein</keyword>
<dbReference type="EMBL" id="PZJG01000003">
    <property type="protein sequence ID" value="RAK49493.1"/>
    <property type="molecule type" value="Genomic_DNA"/>
</dbReference>
<evidence type="ECO:0000313" key="1">
    <source>
        <dbReference type="EMBL" id="RAK49493.1"/>
    </source>
</evidence>
<reference evidence="1 2" key="1">
    <citation type="journal article" date="2018" name="Front. Microbiol.">
        <title>Description and Comparative Genomics of Macrococcus caseolyticus subsp. hominis subsp. nov., Macrococcus goetzii sp. nov., Macrococcus epidermidis sp. nov., and Macrococcus bohemicus sp. nov., Novel Macrococci From Human Clinical Material With Virulence Potential and Suspected Uptake of Foreign DNA by Natural Transformation.</title>
        <authorList>
            <person name="Maslanova I."/>
            <person name="Wertheimer Z."/>
            <person name="Sedlacek I."/>
            <person name="Svec P."/>
            <person name="Indrakova A."/>
            <person name="Kovarovic V."/>
            <person name="Schumann P."/>
            <person name="Sproer C."/>
            <person name="Kralova S."/>
            <person name="Sedo O."/>
            <person name="Kristofova L."/>
            <person name="Vrbovska V."/>
            <person name="Fuzik T."/>
            <person name="Petras P."/>
            <person name="Zdrahal Z."/>
            <person name="Ruzickova V."/>
            <person name="Doskar J."/>
            <person name="Pantucek R."/>
        </authorList>
    </citation>
    <scope>NUCLEOTIDE SEQUENCE [LARGE SCALE GENOMIC DNA]</scope>
    <source>
        <strain evidence="1 2">03/115</strain>
    </source>
</reference>
<dbReference type="Proteomes" id="UP000249579">
    <property type="component" value="Unassembled WGS sequence"/>
</dbReference>
<comment type="caution">
    <text evidence="1">The sequence shown here is derived from an EMBL/GenBank/DDBJ whole genome shotgun (WGS) entry which is preliminary data.</text>
</comment>